<evidence type="ECO:0000313" key="6">
    <source>
        <dbReference type="Proteomes" id="UP000033647"/>
    </source>
</evidence>
<evidence type="ECO:0000256" key="1">
    <source>
        <dbReference type="ARBA" id="ARBA00004123"/>
    </source>
</evidence>
<reference evidence="5 6" key="1">
    <citation type="submission" date="2015-03" db="EMBL/GenBank/DDBJ databases">
        <title>RNA-seq based gene annotation and comparative genomics of four Zymoseptoria species reveal species-specific pathogenicity related genes and transposable element activity.</title>
        <authorList>
            <person name="Grandaubert J."/>
            <person name="Bhattacharyya A."/>
            <person name="Stukenbrock E.H."/>
        </authorList>
    </citation>
    <scope>NUCLEOTIDE SEQUENCE [LARGE SCALE GENOMIC DNA]</scope>
    <source>
        <strain evidence="5 6">Zb18110</strain>
    </source>
</reference>
<protein>
    <recommendedName>
        <fullName evidence="7">DUF1740-domain-containing protein</fullName>
    </recommendedName>
</protein>
<feature type="compositionally biased region" description="Basic and acidic residues" evidence="4">
    <location>
        <begin position="16"/>
        <end position="30"/>
    </location>
</feature>
<evidence type="ECO:0000256" key="4">
    <source>
        <dbReference type="SAM" id="MobiDB-lite"/>
    </source>
</evidence>
<dbReference type="GO" id="GO:0031048">
    <property type="term" value="P:regulatory ncRNA-mediated heterochromatin formation"/>
    <property type="evidence" value="ECO:0007669"/>
    <property type="project" value="TreeGrafter"/>
</dbReference>
<proteinExistence type="inferred from homology"/>
<feature type="compositionally biased region" description="Basic and acidic residues" evidence="4">
    <location>
        <begin position="76"/>
        <end position="92"/>
    </location>
</feature>
<accession>A0A0F4GUK5</accession>
<dbReference type="OrthoDB" id="297219at2759"/>
<comment type="caution">
    <text evidence="5">The sequence shown here is derived from an EMBL/GenBank/DDBJ whole genome shotgun (WGS) entry which is preliminary data.</text>
</comment>
<evidence type="ECO:0000256" key="3">
    <source>
        <dbReference type="ARBA" id="ARBA00023242"/>
    </source>
</evidence>
<dbReference type="AlphaFoldDB" id="A0A0F4GUK5"/>
<dbReference type="GO" id="GO:0071013">
    <property type="term" value="C:catalytic step 2 spliceosome"/>
    <property type="evidence" value="ECO:0007669"/>
    <property type="project" value="TreeGrafter"/>
</dbReference>
<dbReference type="InterPro" id="IPR013633">
    <property type="entry name" value="NRDE-2"/>
</dbReference>
<dbReference type="GO" id="GO:1902369">
    <property type="term" value="P:negative regulation of RNA catabolic process"/>
    <property type="evidence" value="ECO:0007669"/>
    <property type="project" value="TreeGrafter"/>
</dbReference>
<dbReference type="Pfam" id="PF08424">
    <property type="entry name" value="NRDE-2"/>
    <property type="match status" value="1"/>
</dbReference>
<comment type="similarity">
    <text evidence="2">Belongs to the NRDE2 family.</text>
</comment>
<evidence type="ECO:0000313" key="5">
    <source>
        <dbReference type="EMBL" id="KJY01110.1"/>
    </source>
</evidence>
<gene>
    <name evidence="5" type="ORF">TI39_contig303g00040</name>
</gene>
<organism evidence="5 6">
    <name type="scientific">Zymoseptoria brevis</name>
    <dbReference type="NCBI Taxonomy" id="1047168"/>
    <lineage>
        <taxon>Eukaryota</taxon>
        <taxon>Fungi</taxon>
        <taxon>Dikarya</taxon>
        <taxon>Ascomycota</taxon>
        <taxon>Pezizomycotina</taxon>
        <taxon>Dothideomycetes</taxon>
        <taxon>Dothideomycetidae</taxon>
        <taxon>Mycosphaerellales</taxon>
        <taxon>Mycosphaerellaceae</taxon>
        <taxon>Zymoseptoria</taxon>
    </lineage>
</organism>
<evidence type="ECO:0000256" key="2">
    <source>
        <dbReference type="ARBA" id="ARBA00009265"/>
    </source>
</evidence>
<keyword evidence="6" id="KW-1185">Reference proteome</keyword>
<dbReference type="STRING" id="1047168.A0A0F4GUK5"/>
<dbReference type="PANTHER" id="PTHR13471">
    <property type="entry name" value="TETRATRICOPEPTIDE-LIKE HELICAL"/>
    <property type="match status" value="1"/>
</dbReference>
<keyword evidence="3" id="KW-0539">Nucleus</keyword>
<dbReference type="EMBL" id="LAFY01000295">
    <property type="protein sequence ID" value="KJY01110.1"/>
    <property type="molecule type" value="Genomic_DNA"/>
</dbReference>
<feature type="compositionally biased region" description="Basic and acidic residues" evidence="4">
    <location>
        <begin position="38"/>
        <end position="60"/>
    </location>
</feature>
<dbReference type="PANTHER" id="PTHR13471:SF0">
    <property type="entry name" value="NUCLEAR EXOSOME REGULATOR NRDE2"/>
    <property type="match status" value="1"/>
</dbReference>
<comment type="subcellular location">
    <subcellularLocation>
        <location evidence="1">Nucleus</location>
    </subcellularLocation>
</comment>
<dbReference type="Proteomes" id="UP000033647">
    <property type="component" value="Unassembled WGS sequence"/>
</dbReference>
<name>A0A0F4GUK5_9PEZI</name>
<sequence>MASNAIPKFGSFKPKAKPESKQDTKPDSRSSGRSNHHKANERALPDDGRTRRRGHDDSHGRRISSLDSQHAEPLWEPERKRQKLTDAPRAAELDEFEESTQFVVDRRGDAKNAIYGSLHRYNVPAYHRTGYGNVIGGLSSKIDREASDGKEVTLVSSLKPRVRSNSSRVLSSKYGKDSETKLRFIAAQSDQADDRAGSDFIEITRAKRREHDYNGADDQGGSVDYRSIDGKAKADEAPIDDDLEVVASDDNASTDLELRTRQESAVLSKKAKANLKSLEAWLALAEHQSKLVRPGIDVSSLTSSERRTLADLKLSIFNEASKHISPGTAGRESLLSAMIDEGRLVWDNAKLASKWKEALVEQNSSVLLWAKYLNFVQDSQSNFRYETCKHAYVECLNILHRACESANDASRAEINRVQIYVLLRFTAFVRGAGYDELAIAIWQALIEMHFFAPSSLSSAGASERLSSLEEFWESEVARVGEENSLGWAKYHDSGEGTPRESQPAVKDKTIPCNSLQKFADEENTLGSAFLLPASTYDDDAVTDPFRCVMFSDIREVIEPLSNTNIQSWSIVESFFHFMRLPAISLQSIHLDAYEWQRDSHLATPPGDNSSFAAARQPERFLLPCRREMTAILFEDGFDALKSDLEQQPMKDTQLRFLDKVLGSLGSVSTLNTTNGELLAEYYIAFKASLMPTETAKAAKRILKQRPSSMRLYNAYALAEARNETAKALEIWSAALSLQRRIKSDQHHDLIYLWHSRFICQVKSGDERGALQQLLDTANGNDGRIESEGQSDHASEFSTRQLRLSRRIEEDSDRMHLLGRSEHAVLCADLLAWISYLTTENNTDRPLHIYSKYSAKFARDNGSIATEQLHQCKVRLIQTHLERRRPHKPSVLQQELEDSLKLFPDNSVLLDLHARITAQDRIRALVREEKATLSTSALSVVQWAFKIGEEIRRSAHETSGSTSNTVRAAFSNALLRNDSTVGHSPALWLAWSCYEFASAGTNMQRARSVFLDGLRYLPWMKSWAIQGMKLFGNGTLSQSEMKQVCELLHERGLRVRVDVEKLL</sequence>
<evidence type="ECO:0008006" key="7">
    <source>
        <dbReference type="Google" id="ProtNLM"/>
    </source>
</evidence>
<feature type="region of interest" description="Disordered" evidence="4">
    <location>
        <begin position="1"/>
        <end position="92"/>
    </location>
</feature>